<organism evidence="2 3">
    <name type="scientific">Brassica cretica</name>
    <name type="common">Mustard</name>
    <dbReference type="NCBI Taxonomy" id="69181"/>
    <lineage>
        <taxon>Eukaryota</taxon>
        <taxon>Viridiplantae</taxon>
        <taxon>Streptophyta</taxon>
        <taxon>Embryophyta</taxon>
        <taxon>Tracheophyta</taxon>
        <taxon>Spermatophyta</taxon>
        <taxon>Magnoliopsida</taxon>
        <taxon>eudicotyledons</taxon>
        <taxon>Gunneridae</taxon>
        <taxon>Pentapetalae</taxon>
        <taxon>rosids</taxon>
        <taxon>malvids</taxon>
        <taxon>Brassicales</taxon>
        <taxon>Brassicaceae</taxon>
        <taxon>Brassiceae</taxon>
        <taxon>Brassica</taxon>
    </lineage>
</organism>
<name>A0A8S9JDN4_BRACR</name>
<feature type="compositionally biased region" description="Basic and acidic residues" evidence="1">
    <location>
        <begin position="115"/>
        <end position="136"/>
    </location>
</feature>
<feature type="compositionally biased region" description="Basic residues" evidence="1">
    <location>
        <begin position="362"/>
        <end position="373"/>
    </location>
</feature>
<feature type="compositionally biased region" description="Polar residues" evidence="1">
    <location>
        <begin position="255"/>
        <end position="272"/>
    </location>
</feature>
<feature type="region of interest" description="Disordered" evidence="1">
    <location>
        <begin position="336"/>
        <end position="391"/>
    </location>
</feature>
<dbReference type="Proteomes" id="UP000712281">
    <property type="component" value="Unassembled WGS sequence"/>
</dbReference>
<protein>
    <submittedName>
        <fullName evidence="2">Uncharacterized protein</fullName>
    </submittedName>
</protein>
<evidence type="ECO:0000256" key="1">
    <source>
        <dbReference type="SAM" id="MobiDB-lite"/>
    </source>
</evidence>
<sequence>MKVQKFNTQSPTSPRLELGEALLLRKLGCRFRLNLEESKRWAWKQPSFEETIARTASSFVESQKHISQKNGQSFRPSNTLESIEEGKQRHAYRKFSRSQQANHQGGARWTNYRSNDLRNARSDDPRNARSEARENSYRYGSAKSSGFEENRRRYDERLIHNLGSSSLSRRPLPALASHNQAATGQTAQHRDQSIPEVTRQQNSPSKEASSQSMHSPQRTISGSQRRGSLASRLSDPRTDHGTSEERKSAKEHLSVHTSRTSNAKQGESNTSGRLHDVEVQYLEEVVTPQVQPAAITRPSSLNVFDSGRLGSFERSPIRTHSEDILHVSLRLGPLVSESESGDQEGENLPDLPILSKAEGKKKMVKPQGRKRVARSPPQGVNVKKRRITKPSTPPHRKLLMDAIVAVGRVGLSGGLSLSWKDDIQVDISSLQLILLILALRHMALLASFLSYTEHL</sequence>
<accession>A0A8S9JDN4</accession>
<proteinExistence type="predicted"/>
<feature type="compositionally biased region" description="Polar residues" evidence="1">
    <location>
        <begin position="198"/>
        <end position="226"/>
    </location>
</feature>
<feature type="compositionally biased region" description="Basic and acidic residues" evidence="1">
    <location>
        <begin position="234"/>
        <end position="254"/>
    </location>
</feature>
<dbReference type="AlphaFoldDB" id="A0A8S9JDN4"/>
<reference evidence="2" key="1">
    <citation type="submission" date="2019-12" db="EMBL/GenBank/DDBJ databases">
        <title>Genome sequencing and annotation of Brassica cretica.</title>
        <authorList>
            <person name="Studholme D.J."/>
            <person name="Sarris P.F."/>
        </authorList>
    </citation>
    <scope>NUCLEOTIDE SEQUENCE</scope>
    <source>
        <strain evidence="2">PFS-001/15</strain>
        <tissue evidence="2">Leaf</tissue>
    </source>
</reference>
<evidence type="ECO:0000313" key="3">
    <source>
        <dbReference type="Proteomes" id="UP000712281"/>
    </source>
</evidence>
<evidence type="ECO:0000313" key="2">
    <source>
        <dbReference type="EMBL" id="KAF2579663.1"/>
    </source>
</evidence>
<feature type="region of interest" description="Disordered" evidence="1">
    <location>
        <begin position="177"/>
        <end position="273"/>
    </location>
</feature>
<feature type="region of interest" description="Disordered" evidence="1">
    <location>
        <begin position="97"/>
        <end position="149"/>
    </location>
</feature>
<dbReference type="EMBL" id="QGKW02001660">
    <property type="protein sequence ID" value="KAF2579663.1"/>
    <property type="molecule type" value="Genomic_DNA"/>
</dbReference>
<gene>
    <name evidence="2" type="ORF">F2Q68_00002615</name>
</gene>
<comment type="caution">
    <text evidence="2">The sequence shown here is derived from an EMBL/GenBank/DDBJ whole genome shotgun (WGS) entry which is preliminary data.</text>
</comment>
<feature type="compositionally biased region" description="Polar residues" evidence="1">
    <location>
        <begin position="178"/>
        <end position="187"/>
    </location>
</feature>